<keyword evidence="3" id="KW-1185">Reference proteome</keyword>
<dbReference type="HOGENOM" id="CLU_1140977_0_0_3"/>
<accession>K9UJ81</accession>
<dbReference type="Proteomes" id="UP000010366">
    <property type="component" value="Chromosome"/>
</dbReference>
<evidence type="ECO:0000313" key="3">
    <source>
        <dbReference type="Proteomes" id="UP000010366"/>
    </source>
</evidence>
<proteinExistence type="predicted"/>
<organism evidence="2 3">
    <name type="scientific">Chamaesiphon minutus (strain ATCC 27169 / PCC 6605)</name>
    <dbReference type="NCBI Taxonomy" id="1173020"/>
    <lineage>
        <taxon>Bacteria</taxon>
        <taxon>Bacillati</taxon>
        <taxon>Cyanobacteriota</taxon>
        <taxon>Cyanophyceae</taxon>
        <taxon>Gomontiellales</taxon>
        <taxon>Chamaesiphonaceae</taxon>
        <taxon>Chamaesiphon</taxon>
    </lineage>
</organism>
<feature type="transmembrane region" description="Helical" evidence="1">
    <location>
        <begin position="21"/>
        <end position="39"/>
    </location>
</feature>
<name>K9UJ81_CHAP6</name>
<dbReference type="RefSeq" id="WP_015160632.1">
    <property type="nucleotide sequence ID" value="NC_019697.1"/>
</dbReference>
<dbReference type="EMBL" id="CP003600">
    <property type="protein sequence ID" value="AFY94506.1"/>
    <property type="molecule type" value="Genomic_DNA"/>
</dbReference>
<reference evidence="2 3" key="1">
    <citation type="submission" date="2012-05" db="EMBL/GenBank/DDBJ databases">
        <title>Finished chromosome of genome of Chamaesiphon sp. PCC 6605.</title>
        <authorList>
            <consortium name="US DOE Joint Genome Institute"/>
            <person name="Gugger M."/>
            <person name="Coursin T."/>
            <person name="Rippka R."/>
            <person name="Tandeau De Marsac N."/>
            <person name="Huntemann M."/>
            <person name="Wei C.-L."/>
            <person name="Han J."/>
            <person name="Detter J.C."/>
            <person name="Han C."/>
            <person name="Tapia R."/>
            <person name="Chen A."/>
            <person name="Kyrpides N."/>
            <person name="Mavromatis K."/>
            <person name="Markowitz V."/>
            <person name="Szeto E."/>
            <person name="Ivanova N."/>
            <person name="Pagani I."/>
            <person name="Pati A."/>
            <person name="Goodwin L."/>
            <person name="Nordberg H.P."/>
            <person name="Cantor M.N."/>
            <person name="Hua S.X."/>
            <person name="Woyke T."/>
            <person name="Kerfeld C.A."/>
        </authorList>
    </citation>
    <scope>NUCLEOTIDE SEQUENCE [LARGE SCALE GENOMIC DNA]</scope>
    <source>
        <strain evidence="3">ATCC 27169 / PCC 6605</strain>
    </source>
</reference>
<dbReference type="STRING" id="1173020.Cha6605_3516"/>
<dbReference type="AlphaFoldDB" id="K9UJ81"/>
<dbReference type="KEGG" id="cmp:Cha6605_3516"/>
<dbReference type="OrthoDB" id="528457at2"/>
<feature type="transmembrane region" description="Helical" evidence="1">
    <location>
        <begin position="51"/>
        <end position="70"/>
    </location>
</feature>
<protein>
    <submittedName>
        <fullName evidence="2">Uncharacterized protein</fullName>
    </submittedName>
</protein>
<evidence type="ECO:0000313" key="2">
    <source>
        <dbReference type="EMBL" id="AFY94506.1"/>
    </source>
</evidence>
<keyword evidence="1" id="KW-1133">Transmembrane helix</keyword>
<keyword evidence="1" id="KW-0812">Transmembrane</keyword>
<keyword evidence="1" id="KW-0472">Membrane</keyword>
<evidence type="ECO:0000256" key="1">
    <source>
        <dbReference type="SAM" id="Phobius"/>
    </source>
</evidence>
<gene>
    <name evidence="2" type="ORF">Cha6605_3516</name>
</gene>
<sequence>MQDRINQNIEKKSNLTPSIELINGYYLSFLAIGLSLVLLRNDLSSDLKQGLFFVLMALIFGSIDLFKSAANKEINAGEDKRYSKIVVHGDYYNRIGDEVYNTSNENIADIKMDTPSNYFDVLKVIEVVPDSPNPNQPGIKDVLVQLHSYVESDSTLLVSEKEKIFELIKQMAIEAQADPINNYAISVIESIQKIDRNTDFKARIVRALKAGSMLAFDEYLSKNSSIKIVEAAIKGWMEETKQT</sequence>